<gene>
    <name evidence="2" type="ORF">L873DRAFT_111734</name>
</gene>
<reference evidence="2 3" key="1">
    <citation type="journal article" date="2018" name="Nat. Ecol. Evol.">
        <title>Pezizomycetes genomes reveal the molecular basis of ectomycorrhizal truffle lifestyle.</title>
        <authorList>
            <person name="Murat C."/>
            <person name="Payen T."/>
            <person name="Noel B."/>
            <person name="Kuo A."/>
            <person name="Morin E."/>
            <person name="Chen J."/>
            <person name="Kohler A."/>
            <person name="Krizsan K."/>
            <person name="Balestrini R."/>
            <person name="Da Silva C."/>
            <person name="Montanini B."/>
            <person name="Hainaut M."/>
            <person name="Levati E."/>
            <person name="Barry K.W."/>
            <person name="Belfiori B."/>
            <person name="Cichocki N."/>
            <person name="Clum A."/>
            <person name="Dockter R.B."/>
            <person name="Fauchery L."/>
            <person name="Guy J."/>
            <person name="Iotti M."/>
            <person name="Le Tacon F."/>
            <person name="Lindquist E.A."/>
            <person name="Lipzen A."/>
            <person name="Malagnac F."/>
            <person name="Mello A."/>
            <person name="Molinier V."/>
            <person name="Miyauchi S."/>
            <person name="Poulain J."/>
            <person name="Riccioni C."/>
            <person name="Rubini A."/>
            <person name="Sitrit Y."/>
            <person name="Splivallo R."/>
            <person name="Traeger S."/>
            <person name="Wang M."/>
            <person name="Zifcakova L."/>
            <person name="Wipf D."/>
            <person name="Zambonelli A."/>
            <person name="Paolocci F."/>
            <person name="Nowrousian M."/>
            <person name="Ottonello S."/>
            <person name="Baldrian P."/>
            <person name="Spatafora J.W."/>
            <person name="Henrissat B."/>
            <person name="Nagy L.G."/>
            <person name="Aury J.M."/>
            <person name="Wincker P."/>
            <person name="Grigoriev I.V."/>
            <person name="Bonfante P."/>
            <person name="Martin F.M."/>
        </authorList>
    </citation>
    <scope>NUCLEOTIDE SEQUENCE [LARGE SCALE GENOMIC DNA]</scope>
    <source>
        <strain evidence="2 3">120613-1</strain>
    </source>
</reference>
<name>A0A3N4J402_9PEZI</name>
<keyword evidence="1" id="KW-0812">Transmembrane</keyword>
<feature type="transmembrane region" description="Helical" evidence="1">
    <location>
        <begin position="60"/>
        <end position="77"/>
    </location>
</feature>
<evidence type="ECO:0000313" key="2">
    <source>
        <dbReference type="EMBL" id="RPA93053.1"/>
    </source>
</evidence>
<proteinExistence type="predicted"/>
<keyword evidence="1" id="KW-1133">Transmembrane helix</keyword>
<accession>A0A3N4J402</accession>
<sequence length="102" mass="12313">MAHPRKKKKIIIFKGAYSTVHSLPPMTFHIFFPPPLLISFPKKEREEERGKEEIKAGDDLIWHMYLLFFVFLFFYRGHLSNRRLTRSIFLFPEILRSISLRF</sequence>
<organism evidence="2 3">
    <name type="scientific">Choiromyces venosus 120613-1</name>
    <dbReference type="NCBI Taxonomy" id="1336337"/>
    <lineage>
        <taxon>Eukaryota</taxon>
        <taxon>Fungi</taxon>
        <taxon>Dikarya</taxon>
        <taxon>Ascomycota</taxon>
        <taxon>Pezizomycotina</taxon>
        <taxon>Pezizomycetes</taxon>
        <taxon>Pezizales</taxon>
        <taxon>Tuberaceae</taxon>
        <taxon>Choiromyces</taxon>
    </lineage>
</organism>
<dbReference type="EMBL" id="ML120461">
    <property type="protein sequence ID" value="RPA93053.1"/>
    <property type="molecule type" value="Genomic_DNA"/>
</dbReference>
<protein>
    <recommendedName>
        <fullName evidence="4">Transmembrane protein</fullName>
    </recommendedName>
</protein>
<evidence type="ECO:0008006" key="4">
    <source>
        <dbReference type="Google" id="ProtNLM"/>
    </source>
</evidence>
<evidence type="ECO:0000256" key="1">
    <source>
        <dbReference type="SAM" id="Phobius"/>
    </source>
</evidence>
<keyword evidence="1" id="KW-0472">Membrane</keyword>
<dbReference type="Proteomes" id="UP000276215">
    <property type="component" value="Unassembled WGS sequence"/>
</dbReference>
<keyword evidence="3" id="KW-1185">Reference proteome</keyword>
<feature type="transmembrane region" description="Helical" evidence="1">
    <location>
        <begin position="20"/>
        <end position="40"/>
    </location>
</feature>
<dbReference type="AlphaFoldDB" id="A0A3N4J402"/>
<evidence type="ECO:0000313" key="3">
    <source>
        <dbReference type="Proteomes" id="UP000276215"/>
    </source>
</evidence>